<dbReference type="AlphaFoldDB" id="A0A097EEY7"/>
<proteinExistence type="predicted"/>
<dbReference type="SUPFAM" id="SSF53448">
    <property type="entry name" value="Nucleotide-diphospho-sugar transferases"/>
    <property type="match status" value="1"/>
</dbReference>
<dbReference type="InterPro" id="IPR025877">
    <property type="entry name" value="MobA-like_NTP_Trfase"/>
</dbReference>
<dbReference type="InterPro" id="IPR029044">
    <property type="entry name" value="Nucleotide-diphossugar_trans"/>
</dbReference>
<keyword evidence="1 5" id="KW-0808">Transferase</keyword>
<keyword evidence="2" id="KW-0548">Nucleotidyltransferase</keyword>
<dbReference type="Pfam" id="PF12804">
    <property type="entry name" value="NTP_transf_3"/>
    <property type="match status" value="1"/>
</dbReference>
<dbReference type="eggNOG" id="COG1213">
    <property type="taxonomic scope" value="Bacteria"/>
</dbReference>
<dbReference type="KEGG" id="stax:MC45_06680"/>
<protein>
    <submittedName>
        <fullName evidence="5">Nucleotidyltransferase</fullName>
    </submittedName>
</protein>
<dbReference type="EMBL" id="CP009571">
    <property type="protein sequence ID" value="AIT06130.1"/>
    <property type="molecule type" value="Genomic_DNA"/>
</dbReference>
<dbReference type="RefSeq" id="WP_038661064.1">
    <property type="nucleotide sequence ID" value="NZ_CP009571.1"/>
</dbReference>
<evidence type="ECO:0000313" key="6">
    <source>
        <dbReference type="Proteomes" id="UP000033200"/>
    </source>
</evidence>
<dbReference type="PANTHER" id="PTHR43584:SF8">
    <property type="entry name" value="N-ACETYLMURAMATE ALPHA-1-PHOSPHATE URIDYLYLTRANSFERASE"/>
    <property type="match status" value="1"/>
</dbReference>
<sequence length="234" mass="24579">MITTGLLLAAGQGSRLRAVTPFKPLCPVAGRALIDHALDGMAAAGLTRAIVSLGYGADAIAAHLAGRQWPLEVVTVMTDYHQPNGVSALAARALIGPQGAVLAMCDHLVQPRHYRRLARAGAGDGLRLGIDRRLGHAWVDPLDVTCVATRGDGIVAIGKGLEPHDCYDTGIFAVSQRFFEVLATLDSPSLTEGVRLLAAEGSAKIVDCSDLDWLDVDDAPAFAHAEGWMTKLAA</sequence>
<dbReference type="GO" id="GO:0016779">
    <property type="term" value="F:nucleotidyltransferase activity"/>
    <property type="evidence" value="ECO:0007669"/>
    <property type="project" value="UniProtKB-KW"/>
</dbReference>
<evidence type="ECO:0000259" key="4">
    <source>
        <dbReference type="Pfam" id="PF12804"/>
    </source>
</evidence>
<keyword evidence="6" id="KW-1185">Reference proteome</keyword>
<accession>A0A097EEY7</accession>
<dbReference type="Gene3D" id="3.90.550.10">
    <property type="entry name" value="Spore Coat Polysaccharide Biosynthesis Protein SpsA, Chain A"/>
    <property type="match status" value="1"/>
</dbReference>
<keyword evidence="3" id="KW-0460">Magnesium</keyword>
<evidence type="ECO:0000256" key="2">
    <source>
        <dbReference type="ARBA" id="ARBA00022695"/>
    </source>
</evidence>
<evidence type="ECO:0000256" key="1">
    <source>
        <dbReference type="ARBA" id="ARBA00022679"/>
    </source>
</evidence>
<organism evidence="5 6">
    <name type="scientific">Sphingomonas taxi</name>
    <dbReference type="NCBI Taxonomy" id="1549858"/>
    <lineage>
        <taxon>Bacteria</taxon>
        <taxon>Pseudomonadati</taxon>
        <taxon>Pseudomonadota</taxon>
        <taxon>Alphaproteobacteria</taxon>
        <taxon>Sphingomonadales</taxon>
        <taxon>Sphingomonadaceae</taxon>
        <taxon>Sphingomonas</taxon>
    </lineage>
</organism>
<reference evidence="5 6" key="1">
    <citation type="submission" date="2014-09" db="EMBL/GenBank/DDBJ databases">
        <title>Using Illumina technology Improving SMRT sequencing Genome Assembly by RASTools.</title>
        <authorList>
            <person name="Zhou Y."/>
            <person name="Ma T."/>
            <person name="Liu T."/>
        </authorList>
    </citation>
    <scope>NUCLEOTIDE SEQUENCE [LARGE SCALE GENOMIC DNA]</scope>
    <source>
        <strain evidence="5 6">ATCC 55669</strain>
    </source>
</reference>
<gene>
    <name evidence="5" type="ORF">MC45_06680</name>
</gene>
<dbReference type="Proteomes" id="UP000033200">
    <property type="component" value="Chromosome"/>
</dbReference>
<dbReference type="HOGENOM" id="CLU_029499_5_0_5"/>
<evidence type="ECO:0000256" key="3">
    <source>
        <dbReference type="ARBA" id="ARBA00022842"/>
    </source>
</evidence>
<dbReference type="STRING" id="1549858.MC45_06680"/>
<evidence type="ECO:0000313" key="5">
    <source>
        <dbReference type="EMBL" id="AIT06130.1"/>
    </source>
</evidence>
<dbReference type="InterPro" id="IPR050065">
    <property type="entry name" value="GlmU-like"/>
</dbReference>
<name>A0A097EEY7_9SPHN</name>
<feature type="domain" description="MobA-like NTP transferase" evidence="4">
    <location>
        <begin position="5"/>
        <end position="123"/>
    </location>
</feature>
<dbReference type="PANTHER" id="PTHR43584">
    <property type="entry name" value="NUCLEOTIDYL TRANSFERASE"/>
    <property type="match status" value="1"/>
</dbReference>